<keyword evidence="7 8" id="KW-0472">Membrane</keyword>
<evidence type="ECO:0000256" key="7">
    <source>
        <dbReference type="ARBA" id="ARBA00023136"/>
    </source>
</evidence>
<dbReference type="RefSeq" id="WP_011307918.1">
    <property type="nucleotide sequence ID" value="NZ_CP009526.1"/>
</dbReference>
<dbReference type="PANTHER" id="PTHR46494">
    <property type="entry name" value="CORA FAMILY METAL ION TRANSPORTER (EUROFUNG)"/>
    <property type="match status" value="1"/>
</dbReference>
<gene>
    <name evidence="8" type="primary">corA</name>
    <name evidence="9" type="ORF">MSBRW_1753</name>
</gene>
<dbReference type="PANTHER" id="PTHR46494:SF1">
    <property type="entry name" value="CORA FAMILY METAL ION TRANSPORTER (EUROFUNG)"/>
    <property type="match status" value="1"/>
</dbReference>
<feature type="transmembrane region" description="Helical" evidence="8">
    <location>
        <begin position="296"/>
        <end position="316"/>
    </location>
</feature>
<dbReference type="GO" id="GO:0050897">
    <property type="term" value="F:cobalt ion binding"/>
    <property type="evidence" value="ECO:0007669"/>
    <property type="project" value="TreeGrafter"/>
</dbReference>
<feature type="transmembrane region" description="Helical" evidence="8">
    <location>
        <begin position="328"/>
        <end position="348"/>
    </location>
</feature>
<dbReference type="SUPFAM" id="SSF144083">
    <property type="entry name" value="Magnesium transport protein CorA, transmembrane region"/>
    <property type="match status" value="1"/>
</dbReference>
<dbReference type="GO" id="GO:0005886">
    <property type="term" value="C:plasma membrane"/>
    <property type="evidence" value="ECO:0007669"/>
    <property type="project" value="UniProtKB-SubCell"/>
</dbReference>
<keyword evidence="6 8" id="KW-1133">Transmembrane helix</keyword>
<dbReference type="NCBIfam" id="TIGR00383">
    <property type="entry name" value="corA"/>
    <property type="match status" value="1"/>
</dbReference>
<dbReference type="Proteomes" id="UP000033038">
    <property type="component" value="Chromosome"/>
</dbReference>
<evidence type="ECO:0000256" key="4">
    <source>
        <dbReference type="ARBA" id="ARBA00022475"/>
    </source>
</evidence>
<dbReference type="Pfam" id="PF01544">
    <property type="entry name" value="CorA"/>
    <property type="match status" value="1"/>
</dbReference>
<dbReference type="CDD" id="cd12828">
    <property type="entry name" value="TmCorA-like_1"/>
    <property type="match status" value="1"/>
</dbReference>
<evidence type="ECO:0000256" key="2">
    <source>
        <dbReference type="ARBA" id="ARBA00009765"/>
    </source>
</evidence>
<evidence type="ECO:0000256" key="1">
    <source>
        <dbReference type="ARBA" id="ARBA00004651"/>
    </source>
</evidence>
<evidence type="ECO:0000256" key="5">
    <source>
        <dbReference type="ARBA" id="ARBA00022692"/>
    </source>
</evidence>
<keyword evidence="4 8" id="KW-1003">Cell membrane</keyword>
<dbReference type="Gene3D" id="3.30.460.20">
    <property type="entry name" value="CorA soluble domain-like"/>
    <property type="match status" value="1"/>
</dbReference>
<reference evidence="9 10" key="1">
    <citation type="submission" date="2014-07" db="EMBL/GenBank/DDBJ databases">
        <title>Methanogenic archaea and the global carbon cycle.</title>
        <authorList>
            <person name="Henriksen J.R."/>
            <person name="Luke J."/>
            <person name="Reinhart S."/>
            <person name="Benedict M.N."/>
            <person name="Youngblut N.D."/>
            <person name="Metcalf M.E."/>
            <person name="Whitaker R.J."/>
            <person name="Metcalf W.W."/>
        </authorList>
    </citation>
    <scope>NUCLEOTIDE SEQUENCE [LARGE SCALE GENOMIC DNA]</scope>
    <source>
        <strain evidence="9 10">Wiesmoor</strain>
    </source>
</reference>
<sequence length="354" mass="41426">MAASGRRGSQIGLAPGALVHVGEKKVEKVVIRVLAYNSETLIERQLEKVEECLEFKDQPDLNLWIDVDGLDRVDIIGKLGSYFNIHPLTLEDILNTRQRPKTEDYDSYIYSVLKMILLDKENKEITIDQVSIIIGSNYVLSFQERDGNVFDQMRERFENPASRLRKSGVDYLAYGLIDTVIDNYFLILEHFGDKIEYLEEGLVLHPRPETLRTIQKYKRDMITLRKSIWPLRELINGLQRVESDLIKETTRIYLRDVYDHTIQVIDTVEDFRDILSSMVDIYLSSISFRMNEVMEVLTVIATIFIPLTFISGVYGMNFKYMPELNWRWGYPTVMFAMILLAVSMFIYFKKRKWV</sequence>
<dbReference type="HOGENOM" id="CLU_007127_0_0_2"/>
<organism evidence="9 10">
    <name type="scientific">Methanosarcina barkeri str. Wiesmoor</name>
    <dbReference type="NCBI Taxonomy" id="1434109"/>
    <lineage>
        <taxon>Archaea</taxon>
        <taxon>Methanobacteriati</taxon>
        <taxon>Methanobacteriota</taxon>
        <taxon>Stenosarchaea group</taxon>
        <taxon>Methanomicrobia</taxon>
        <taxon>Methanosarcinales</taxon>
        <taxon>Methanosarcinaceae</taxon>
        <taxon>Methanosarcina</taxon>
    </lineage>
</organism>
<evidence type="ECO:0000256" key="3">
    <source>
        <dbReference type="ARBA" id="ARBA00022448"/>
    </source>
</evidence>
<dbReference type="GO" id="GO:0000287">
    <property type="term" value="F:magnesium ion binding"/>
    <property type="evidence" value="ECO:0007669"/>
    <property type="project" value="TreeGrafter"/>
</dbReference>
<dbReference type="PATRIC" id="fig|1434109.4.peg.2216"/>
<evidence type="ECO:0000313" key="10">
    <source>
        <dbReference type="Proteomes" id="UP000033038"/>
    </source>
</evidence>
<evidence type="ECO:0000256" key="6">
    <source>
        <dbReference type="ARBA" id="ARBA00022989"/>
    </source>
</evidence>
<comment type="function">
    <text evidence="8">Mediates influx of magnesium ions.</text>
</comment>
<dbReference type="InterPro" id="IPR045863">
    <property type="entry name" value="CorA_TM1_TM2"/>
</dbReference>
<dbReference type="GeneID" id="24823242"/>
<accession>A0A0E3LLC0</accession>
<evidence type="ECO:0000313" key="9">
    <source>
        <dbReference type="EMBL" id="AKB51006.1"/>
    </source>
</evidence>
<dbReference type="GO" id="GO:0015095">
    <property type="term" value="F:magnesium ion transmembrane transporter activity"/>
    <property type="evidence" value="ECO:0007669"/>
    <property type="project" value="UniProtKB-UniRule"/>
</dbReference>
<comment type="subcellular location">
    <subcellularLocation>
        <location evidence="1">Cell membrane</location>
        <topology evidence="1">Multi-pass membrane protein</topology>
    </subcellularLocation>
    <subcellularLocation>
        <location evidence="8">Membrane</location>
        <topology evidence="8">Multi-pass membrane protein</topology>
    </subcellularLocation>
</comment>
<keyword evidence="8" id="KW-0460">Magnesium</keyword>
<dbReference type="Gene3D" id="1.20.58.340">
    <property type="entry name" value="Magnesium transport protein CorA, transmembrane region"/>
    <property type="match status" value="2"/>
</dbReference>
<keyword evidence="5 8" id="KW-0812">Transmembrane</keyword>
<protein>
    <recommendedName>
        <fullName evidence="8">Magnesium transport protein CorA</fullName>
    </recommendedName>
</protein>
<keyword evidence="3 8" id="KW-0813">Transport</keyword>
<dbReference type="InterPro" id="IPR004488">
    <property type="entry name" value="Mg/Co-transport_prot_CorA"/>
</dbReference>
<proteinExistence type="inferred from homology"/>
<dbReference type="SUPFAM" id="SSF143865">
    <property type="entry name" value="CorA soluble domain-like"/>
    <property type="match status" value="1"/>
</dbReference>
<name>A0A0E3LLC0_METBA</name>
<keyword evidence="8" id="KW-0406">Ion transport</keyword>
<dbReference type="EMBL" id="CP009526">
    <property type="protein sequence ID" value="AKB51006.1"/>
    <property type="molecule type" value="Genomic_DNA"/>
</dbReference>
<dbReference type="InterPro" id="IPR002523">
    <property type="entry name" value="MgTranspt_CorA/ZnTranspt_ZntB"/>
</dbReference>
<comment type="similarity">
    <text evidence="2 8">Belongs to the CorA metal ion transporter (MIT) (TC 1.A.35) family.</text>
</comment>
<dbReference type="KEGG" id="mbw:MSBRW_1753"/>
<evidence type="ECO:0000256" key="8">
    <source>
        <dbReference type="RuleBase" id="RU362010"/>
    </source>
</evidence>
<dbReference type="AlphaFoldDB" id="A0A0E3LLC0"/>
<dbReference type="GO" id="GO:0015087">
    <property type="term" value="F:cobalt ion transmembrane transporter activity"/>
    <property type="evidence" value="ECO:0007669"/>
    <property type="project" value="UniProtKB-UniRule"/>
</dbReference>
<dbReference type="InterPro" id="IPR045861">
    <property type="entry name" value="CorA_cytoplasmic_dom"/>
</dbReference>
<dbReference type="FunFam" id="1.20.58.340:FF:000012">
    <property type="entry name" value="Magnesium transport protein CorA"/>
    <property type="match status" value="1"/>
</dbReference>